<comment type="caution">
    <text evidence="2">The sequence shown here is derived from an EMBL/GenBank/DDBJ whole genome shotgun (WGS) entry which is preliminary data.</text>
</comment>
<dbReference type="EMBL" id="JASJOS010000015">
    <property type="protein sequence ID" value="MDJ1484490.1"/>
    <property type="molecule type" value="Genomic_DNA"/>
</dbReference>
<dbReference type="EMBL" id="JASJOT010000039">
    <property type="protein sequence ID" value="MDJ1498010.1"/>
    <property type="molecule type" value="Genomic_DNA"/>
</dbReference>
<gene>
    <name evidence="2" type="ORF">QNI16_28590</name>
    <name evidence="3" type="ORF">QNI19_34025</name>
</gene>
<dbReference type="Proteomes" id="UP001228581">
    <property type="component" value="Unassembled WGS sequence"/>
</dbReference>
<name>A0AAE3QVZ0_9BACT</name>
<dbReference type="Proteomes" id="UP001241110">
    <property type="component" value="Unassembled WGS sequence"/>
</dbReference>
<sequence>MELTEYKKQIIQSCRKALEASEQVTQQTITQRITDATDSDEEGWSDKYESKDEEMIEDNRQLEPHMDFLRQELVQLDGIDEVAINAEVGKWAVVITDSIHFFIGVSTPFKVNGEDFMAISTNAPIYSVMKGKKEGDKFSFNGKNYKIKQVF</sequence>
<evidence type="ECO:0000313" key="5">
    <source>
        <dbReference type="Proteomes" id="UP001241110"/>
    </source>
</evidence>
<keyword evidence="4" id="KW-1185">Reference proteome</keyword>
<dbReference type="RefSeq" id="WP_313985867.1">
    <property type="nucleotide sequence ID" value="NZ_JASJOR010000003.1"/>
</dbReference>
<dbReference type="AlphaFoldDB" id="A0AAE3QVZ0"/>
<evidence type="ECO:0008006" key="6">
    <source>
        <dbReference type="Google" id="ProtNLM"/>
    </source>
</evidence>
<evidence type="ECO:0000313" key="3">
    <source>
        <dbReference type="EMBL" id="MDJ1498010.1"/>
    </source>
</evidence>
<organism evidence="2 5">
    <name type="scientific">Xanthocytophaga flava</name>
    <dbReference type="NCBI Taxonomy" id="3048013"/>
    <lineage>
        <taxon>Bacteria</taxon>
        <taxon>Pseudomonadati</taxon>
        <taxon>Bacteroidota</taxon>
        <taxon>Cytophagia</taxon>
        <taxon>Cytophagales</taxon>
        <taxon>Rhodocytophagaceae</taxon>
        <taxon>Xanthocytophaga</taxon>
    </lineage>
</organism>
<evidence type="ECO:0000313" key="4">
    <source>
        <dbReference type="Proteomes" id="UP001228581"/>
    </source>
</evidence>
<feature type="region of interest" description="Disordered" evidence="1">
    <location>
        <begin position="34"/>
        <end position="53"/>
    </location>
</feature>
<proteinExistence type="predicted"/>
<reference evidence="2 4" key="1">
    <citation type="submission" date="2023-05" db="EMBL/GenBank/DDBJ databases">
        <authorList>
            <person name="Zhang X."/>
        </authorList>
    </citation>
    <scope>NUCLEOTIDE SEQUENCE</scope>
    <source>
        <strain evidence="3 4">DM2B3-1</strain>
        <strain evidence="2">YF14B1</strain>
    </source>
</reference>
<protein>
    <recommendedName>
        <fullName evidence="6">Transcription elongation factor</fullName>
    </recommendedName>
</protein>
<evidence type="ECO:0000256" key="1">
    <source>
        <dbReference type="SAM" id="MobiDB-lite"/>
    </source>
</evidence>
<accession>A0AAE3QVZ0</accession>
<evidence type="ECO:0000313" key="2">
    <source>
        <dbReference type="EMBL" id="MDJ1484490.1"/>
    </source>
</evidence>